<dbReference type="EMBL" id="JABXWP010000011">
    <property type="protein sequence ID" value="NVO88540.1"/>
    <property type="molecule type" value="Genomic_DNA"/>
</dbReference>
<proteinExistence type="predicted"/>
<gene>
    <name evidence="1" type="ORF">HWN39_08475</name>
</gene>
<accession>A0A7Y7UJL6</accession>
<dbReference type="RefSeq" id="WP_176818212.1">
    <property type="nucleotide sequence ID" value="NZ_JABXWP010000011.1"/>
</dbReference>
<reference evidence="1 2" key="1">
    <citation type="submission" date="2020-06" db="EMBL/GenBank/DDBJ databases">
        <title>Lactobacillus rhamnosus QC,genome.</title>
        <authorList>
            <person name="Yi H."/>
            <person name="Jin M."/>
        </authorList>
    </citation>
    <scope>NUCLEOTIDE SEQUENCE [LARGE SCALE GENOMIC DNA]</scope>
    <source>
        <strain evidence="1 2">QC</strain>
    </source>
</reference>
<protein>
    <submittedName>
        <fullName evidence="1">ComC/BlpC family peptide pheromone/bacteriocin</fullName>
    </submittedName>
</protein>
<sequence length="61" mass="5686">MKGSDIGDLIGSVLGTADSAGLGFLGRVQAGTVTVIGTVSGGALGDWSGGDAGAASFCKGV</sequence>
<evidence type="ECO:0000313" key="1">
    <source>
        <dbReference type="EMBL" id="NVO88540.1"/>
    </source>
</evidence>
<dbReference type="Proteomes" id="UP000542889">
    <property type="component" value="Unassembled WGS sequence"/>
</dbReference>
<organism evidence="1 2">
    <name type="scientific">Lacticaseibacillus rhamnosus</name>
    <name type="common">Lactobacillus rhamnosus</name>
    <dbReference type="NCBI Taxonomy" id="47715"/>
    <lineage>
        <taxon>Bacteria</taxon>
        <taxon>Bacillati</taxon>
        <taxon>Bacillota</taxon>
        <taxon>Bacilli</taxon>
        <taxon>Lactobacillales</taxon>
        <taxon>Lactobacillaceae</taxon>
        <taxon>Lacticaseibacillus</taxon>
    </lineage>
</organism>
<evidence type="ECO:0000313" key="2">
    <source>
        <dbReference type="Proteomes" id="UP000542889"/>
    </source>
</evidence>
<name>A0A7Y7UJL6_LACRH</name>
<comment type="caution">
    <text evidence="1">The sequence shown here is derived from an EMBL/GenBank/DDBJ whole genome shotgun (WGS) entry which is preliminary data.</text>
</comment>
<dbReference type="AlphaFoldDB" id="A0A7Y7UJL6"/>